<dbReference type="InterPro" id="IPR025250">
    <property type="entry name" value="DUF4199"/>
</dbReference>
<dbReference type="PATRIC" id="fig|1581420.6.peg.1214"/>
<dbReference type="RefSeq" id="WP_047003316.1">
    <property type="nucleotide sequence ID" value="NZ_LBHB01000001.1"/>
</dbReference>
<sequence>MTRTILTYGVLAGIALEALFLGTMTLGLGHGTLAMAVGFLSMIAGMGFVFAGVKRYRDEQLGGVIRFLPAWGLGTAMALIAALFYVAGWEAYLAATGYAYVDAIVAMGYPDYGDPLSRLPMTFMEISPVVLLVPLISALLLKNSRFLPARPAA</sequence>
<dbReference type="OrthoDB" id="6384283at2"/>
<feature type="transmembrane region" description="Helical" evidence="1">
    <location>
        <begin position="121"/>
        <end position="141"/>
    </location>
</feature>
<evidence type="ECO:0000313" key="2">
    <source>
        <dbReference type="EMBL" id="KLE35912.1"/>
    </source>
</evidence>
<gene>
    <name evidence="2" type="ORF">AAW00_06010</name>
</gene>
<name>A0A0G9MYQ0_9SPHN</name>
<dbReference type="Proteomes" id="UP000053464">
    <property type="component" value="Unassembled WGS sequence"/>
</dbReference>
<accession>A0A0G9MYQ0</accession>
<dbReference type="STRING" id="1581420.AAW00_06010"/>
<evidence type="ECO:0008006" key="4">
    <source>
        <dbReference type="Google" id="ProtNLM"/>
    </source>
</evidence>
<keyword evidence="1" id="KW-0812">Transmembrane</keyword>
<protein>
    <recommendedName>
        <fullName evidence="4">Integral membrane protein</fullName>
    </recommendedName>
</protein>
<reference evidence="2 3" key="1">
    <citation type="submission" date="2015-04" db="EMBL/GenBank/DDBJ databases">
        <title>The draft genome sequence of Erythrobacter luteus KA37.</title>
        <authorList>
            <person name="Zhuang L."/>
            <person name="Liu Y."/>
            <person name="Shao Z."/>
        </authorList>
    </citation>
    <scope>NUCLEOTIDE SEQUENCE [LARGE SCALE GENOMIC DNA]</scope>
    <source>
        <strain evidence="2 3">KA37</strain>
    </source>
</reference>
<comment type="caution">
    <text evidence="2">The sequence shown here is derived from an EMBL/GenBank/DDBJ whole genome shotgun (WGS) entry which is preliminary data.</text>
</comment>
<proteinExistence type="predicted"/>
<feature type="transmembrane region" description="Helical" evidence="1">
    <location>
        <begin position="65"/>
        <end position="85"/>
    </location>
</feature>
<feature type="transmembrane region" description="Helical" evidence="1">
    <location>
        <begin position="33"/>
        <end position="53"/>
    </location>
</feature>
<feature type="transmembrane region" description="Helical" evidence="1">
    <location>
        <begin position="5"/>
        <end position="27"/>
    </location>
</feature>
<dbReference type="AlphaFoldDB" id="A0A0G9MYQ0"/>
<evidence type="ECO:0000256" key="1">
    <source>
        <dbReference type="SAM" id="Phobius"/>
    </source>
</evidence>
<keyword evidence="1" id="KW-0472">Membrane</keyword>
<dbReference type="EMBL" id="LBHB01000001">
    <property type="protein sequence ID" value="KLE35912.1"/>
    <property type="molecule type" value="Genomic_DNA"/>
</dbReference>
<keyword evidence="1" id="KW-1133">Transmembrane helix</keyword>
<keyword evidence="3" id="KW-1185">Reference proteome</keyword>
<evidence type="ECO:0000313" key="3">
    <source>
        <dbReference type="Proteomes" id="UP000053464"/>
    </source>
</evidence>
<dbReference type="Pfam" id="PF13858">
    <property type="entry name" value="DUF4199"/>
    <property type="match status" value="1"/>
</dbReference>
<organism evidence="2 3">
    <name type="scientific">Aurantiacibacter luteus</name>
    <dbReference type="NCBI Taxonomy" id="1581420"/>
    <lineage>
        <taxon>Bacteria</taxon>
        <taxon>Pseudomonadati</taxon>
        <taxon>Pseudomonadota</taxon>
        <taxon>Alphaproteobacteria</taxon>
        <taxon>Sphingomonadales</taxon>
        <taxon>Erythrobacteraceae</taxon>
        <taxon>Aurantiacibacter</taxon>
    </lineage>
</organism>